<organism evidence="1 2">
    <name type="scientific">Porites lobata</name>
    <dbReference type="NCBI Taxonomy" id="104759"/>
    <lineage>
        <taxon>Eukaryota</taxon>
        <taxon>Metazoa</taxon>
        <taxon>Cnidaria</taxon>
        <taxon>Anthozoa</taxon>
        <taxon>Hexacorallia</taxon>
        <taxon>Scleractinia</taxon>
        <taxon>Fungiina</taxon>
        <taxon>Poritidae</taxon>
        <taxon>Porites</taxon>
    </lineage>
</organism>
<dbReference type="EMBL" id="CALNXK010000312">
    <property type="protein sequence ID" value="CAH3182027.1"/>
    <property type="molecule type" value="Genomic_DNA"/>
</dbReference>
<dbReference type="PANTHER" id="PTHR46880:SF5">
    <property type="entry name" value="DUF4371 DOMAIN-CONTAINING PROTEIN"/>
    <property type="match status" value="1"/>
</dbReference>
<dbReference type="Proteomes" id="UP001159405">
    <property type="component" value="Unassembled WGS sequence"/>
</dbReference>
<sequence>MVKSQVVKKAQQASFMGLLIDDVMDFAQREQLVSFIRYVDQDTYEVKTDFLAVNDILESSTSANAETIKSVVRTAAYTKAVIASTELQISHHAKKRVVKRVNKATRTRWLSTESTVDGIFLNFVPLIQTLQIYSNDSDPVAINLITDIKSKKFVGAVYLLHEVLPILSHLSRAFQKGNISFAVIAPAVEFILEEVKSVAEKQSPLECLRRDLAEDGRLHYSGLTPLTAHDETSLRNLTSKYVHALQDNIASRFKDSLPILSAFKIFDPVAVPPKSDQSFSEYGDKEIKILAEYLYQLETGESKVQKTEELICEWRKFKYSILKLKSEMPADVVKPPKNKELTSQTPTDWVLHHMLSNQSTYSHFVPELLCLAEVCMSLPVSNAWPELSNAAVQVDMLPPLALDVPEQVNAMGDGIGVEDLEKEVNSVISALKLPDISDMDDCHSDYDSDFESDSD</sequence>
<evidence type="ECO:0000313" key="1">
    <source>
        <dbReference type="EMBL" id="CAH3182027.1"/>
    </source>
</evidence>
<accession>A0ABN8RWU2</accession>
<name>A0ABN8RWU2_9CNID</name>
<dbReference type="PANTHER" id="PTHR46880">
    <property type="entry name" value="RAS-ASSOCIATING DOMAIN-CONTAINING PROTEIN"/>
    <property type="match status" value="1"/>
</dbReference>
<gene>
    <name evidence="1" type="ORF">PLOB_00026339</name>
</gene>
<keyword evidence="2" id="KW-1185">Reference proteome</keyword>
<protein>
    <submittedName>
        <fullName evidence="1">Uncharacterized protein</fullName>
    </submittedName>
</protein>
<comment type="caution">
    <text evidence="1">The sequence shown here is derived from an EMBL/GenBank/DDBJ whole genome shotgun (WGS) entry which is preliminary data.</text>
</comment>
<proteinExistence type="predicted"/>
<reference evidence="1 2" key="1">
    <citation type="submission" date="2022-05" db="EMBL/GenBank/DDBJ databases">
        <authorList>
            <consortium name="Genoscope - CEA"/>
            <person name="William W."/>
        </authorList>
    </citation>
    <scope>NUCLEOTIDE SEQUENCE [LARGE SCALE GENOMIC DNA]</scope>
</reference>
<evidence type="ECO:0000313" key="2">
    <source>
        <dbReference type="Proteomes" id="UP001159405"/>
    </source>
</evidence>